<dbReference type="OrthoDB" id="2121326at2759"/>
<dbReference type="InterPro" id="IPR013766">
    <property type="entry name" value="Thioredoxin_domain"/>
</dbReference>
<dbReference type="SUPFAM" id="SSF52833">
    <property type="entry name" value="Thioredoxin-like"/>
    <property type="match status" value="1"/>
</dbReference>
<keyword evidence="2" id="KW-0676">Redox-active center</keyword>
<name>A0A843WFF6_COLES</name>
<organism evidence="4 5">
    <name type="scientific">Colocasia esculenta</name>
    <name type="common">Wild taro</name>
    <name type="synonym">Arum esculentum</name>
    <dbReference type="NCBI Taxonomy" id="4460"/>
    <lineage>
        <taxon>Eukaryota</taxon>
        <taxon>Viridiplantae</taxon>
        <taxon>Streptophyta</taxon>
        <taxon>Embryophyta</taxon>
        <taxon>Tracheophyta</taxon>
        <taxon>Spermatophyta</taxon>
        <taxon>Magnoliopsida</taxon>
        <taxon>Liliopsida</taxon>
        <taxon>Araceae</taxon>
        <taxon>Aroideae</taxon>
        <taxon>Colocasieae</taxon>
        <taxon>Colocasia</taxon>
    </lineage>
</organism>
<keyword evidence="5" id="KW-1185">Reference proteome</keyword>
<evidence type="ECO:0000256" key="1">
    <source>
        <dbReference type="ARBA" id="ARBA00008987"/>
    </source>
</evidence>
<dbReference type="AlphaFoldDB" id="A0A843WFF6"/>
<protein>
    <recommendedName>
        <fullName evidence="3">Thioredoxin domain-containing protein</fullName>
    </recommendedName>
</protein>
<sequence>MVEVTWPQQRPASAKEVTFVSFLIARNFSIFPSMAVSLRKGFCISRSGAPELDKKKMPMVGGAASSLELSPWKSEFKGKQVVLGDVQACRDGWPAGDYADLSVHVQASSICIPRSMRWWEKGVAPNMMEVCSARDLVESLLNAGDRLVVVDFYSPGCGGCKALHPKPLLGRNEIETSIMAWANACGGVCQFAETNPDALFLKVNYEEHKSMCYSLNIHVLPFFRLYRGAQGRVCSFSCTNATIKKFKDAMAKHGTGRRILGPAKGLEESELLKLASNRGLHFRYPLTSAGVDDLFAGSFVGAAAVEEELAALTM</sequence>
<dbReference type="Proteomes" id="UP000652761">
    <property type="component" value="Unassembled WGS sequence"/>
</dbReference>
<feature type="domain" description="Thioredoxin" evidence="3">
    <location>
        <begin position="139"/>
        <end position="235"/>
    </location>
</feature>
<dbReference type="EMBL" id="NMUH01002714">
    <property type="protein sequence ID" value="MQM01660.1"/>
    <property type="molecule type" value="Genomic_DNA"/>
</dbReference>
<evidence type="ECO:0000313" key="5">
    <source>
        <dbReference type="Proteomes" id="UP000652761"/>
    </source>
</evidence>
<accession>A0A843WFF6</accession>
<evidence type="ECO:0000256" key="2">
    <source>
        <dbReference type="ARBA" id="ARBA00023284"/>
    </source>
</evidence>
<dbReference type="GO" id="GO:0009507">
    <property type="term" value="C:chloroplast"/>
    <property type="evidence" value="ECO:0007669"/>
    <property type="project" value="UniProtKB-ARBA"/>
</dbReference>
<proteinExistence type="inferred from homology"/>
<dbReference type="PANTHER" id="PTHR43601:SF17">
    <property type="entry name" value="THIOREDOXIN-LIKE 1-2, CHLOROPLASTIC"/>
    <property type="match status" value="1"/>
</dbReference>
<dbReference type="Gene3D" id="3.40.30.10">
    <property type="entry name" value="Glutaredoxin"/>
    <property type="match status" value="1"/>
</dbReference>
<dbReference type="PANTHER" id="PTHR43601">
    <property type="entry name" value="THIOREDOXIN, MITOCHONDRIAL"/>
    <property type="match status" value="1"/>
</dbReference>
<dbReference type="GO" id="GO:0045454">
    <property type="term" value="P:cell redox homeostasis"/>
    <property type="evidence" value="ECO:0007669"/>
    <property type="project" value="TreeGrafter"/>
</dbReference>
<dbReference type="CDD" id="cd02947">
    <property type="entry name" value="TRX_family"/>
    <property type="match status" value="1"/>
</dbReference>
<dbReference type="Pfam" id="PF00085">
    <property type="entry name" value="Thioredoxin"/>
    <property type="match status" value="1"/>
</dbReference>
<evidence type="ECO:0000313" key="4">
    <source>
        <dbReference type="EMBL" id="MQM01660.1"/>
    </source>
</evidence>
<comment type="similarity">
    <text evidence="1">Belongs to the thioredoxin family.</text>
</comment>
<dbReference type="InterPro" id="IPR036249">
    <property type="entry name" value="Thioredoxin-like_sf"/>
</dbReference>
<gene>
    <name evidence="4" type="ORF">Taro_034418</name>
</gene>
<reference evidence="4" key="1">
    <citation type="submission" date="2017-07" db="EMBL/GenBank/DDBJ databases">
        <title>Taro Niue Genome Assembly and Annotation.</title>
        <authorList>
            <person name="Atibalentja N."/>
            <person name="Keating K."/>
            <person name="Fields C.J."/>
        </authorList>
    </citation>
    <scope>NUCLEOTIDE SEQUENCE</scope>
    <source>
        <strain evidence="4">Niue_2</strain>
        <tissue evidence="4">Leaf</tissue>
    </source>
</reference>
<comment type="caution">
    <text evidence="4">The sequence shown here is derived from an EMBL/GenBank/DDBJ whole genome shotgun (WGS) entry which is preliminary data.</text>
</comment>
<evidence type="ECO:0000259" key="3">
    <source>
        <dbReference type="Pfam" id="PF00085"/>
    </source>
</evidence>